<evidence type="ECO:0000313" key="1">
    <source>
        <dbReference type="EMBL" id="PZG18001.1"/>
    </source>
</evidence>
<dbReference type="Proteomes" id="UP000248924">
    <property type="component" value="Unassembled WGS sequence"/>
</dbReference>
<dbReference type="AlphaFoldDB" id="A0A2W2E6J9"/>
<evidence type="ECO:0008006" key="3">
    <source>
        <dbReference type="Google" id="ProtNLM"/>
    </source>
</evidence>
<gene>
    <name evidence="1" type="ORF">C1I95_14440</name>
</gene>
<name>A0A2W2E6J9_9ACTN</name>
<evidence type="ECO:0000313" key="2">
    <source>
        <dbReference type="Proteomes" id="UP000248924"/>
    </source>
</evidence>
<accession>A0A2W2E6J9</accession>
<dbReference type="RefSeq" id="WP_199523749.1">
    <property type="nucleotide sequence ID" value="NZ_POTY01000078.1"/>
</dbReference>
<dbReference type="EMBL" id="POTY01000078">
    <property type="protein sequence ID" value="PZG18001.1"/>
    <property type="molecule type" value="Genomic_DNA"/>
</dbReference>
<reference evidence="1 2" key="1">
    <citation type="submission" date="2018-01" db="EMBL/GenBank/DDBJ databases">
        <title>Draft genome sequence of Jishengella sp. NA12.</title>
        <authorList>
            <person name="Sahin N."/>
            <person name="Ay H."/>
            <person name="Saygin H."/>
        </authorList>
    </citation>
    <scope>NUCLEOTIDE SEQUENCE [LARGE SCALE GENOMIC DNA]</scope>
    <source>
        <strain evidence="1 2">NA12</strain>
    </source>
</reference>
<comment type="caution">
    <text evidence="1">The sequence shown here is derived from an EMBL/GenBank/DDBJ whole genome shotgun (WGS) entry which is preliminary data.</text>
</comment>
<sequence>MAAHPHLPDALAWQVFRGSDAVRRSLLTPYQLRSSAWVRLRHDIYADARLDRDHALACRAAALQLPAGAAVAGPSAAYLHGVEHAAGFDQAVHVLVPASAGLRSQRGLQVHTVARESLARLTVKGTPPHTDTARAAWESAVWLEPVRSVGIIDSLLGRGLTTRAALAEVAAANDDRPGGRRARWVFDLADPAAQSPTESQLRVRLVLAGLPRPVTHHPVRLPGGPVLHPGLAWPDHHVAVEFDGQRLYPLAGAGWRVLHVSSRRLHQDFPTVVREIRAALFDDGRRR</sequence>
<protein>
    <recommendedName>
        <fullName evidence="3">DUF559 domain-containing protein</fullName>
    </recommendedName>
</protein>
<organism evidence="1 2">
    <name type="scientific">Micromonospora craterilacus</name>
    <dbReference type="NCBI Taxonomy" id="1655439"/>
    <lineage>
        <taxon>Bacteria</taxon>
        <taxon>Bacillati</taxon>
        <taxon>Actinomycetota</taxon>
        <taxon>Actinomycetes</taxon>
        <taxon>Micromonosporales</taxon>
        <taxon>Micromonosporaceae</taxon>
        <taxon>Micromonospora</taxon>
    </lineage>
</organism>
<keyword evidence="2" id="KW-1185">Reference proteome</keyword>
<proteinExistence type="predicted"/>